<dbReference type="GO" id="GO:0005886">
    <property type="term" value="C:plasma membrane"/>
    <property type="evidence" value="ECO:0007669"/>
    <property type="project" value="UniProtKB-SubCell"/>
</dbReference>
<evidence type="ECO:0000256" key="4">
    <source>
        <dbReference type="ARBA" id="ARBA00022989"/>
    </source>
</evidence>
<keyword evidence="4 6" id="KW-1133">Transmembrane helix</keyword>
<dbReference type="RefSeq" id="WP_106349743.1">
    <property type="nucleotide sequence ID" value="NZ_PVUE01000012.1"/>
</dbReference>
<comment type="subcellular location">
    <subcellularLocation>
        <location evidence="1">Cell membrane</location>
        <topology evidence="1">Multi-pass membrane protein</topology>
    </subcellularLocation>
</comment>
<keyword evidence="2" id="KW-1003">Cell membrane</keyword>
<evidence type="ECO:0000259" key="7">
    <source>
        <dbReference type="Pfam" id="PF00482"/>
    </source>
</evidence>
<dbReference type="OrthoDB" id="3217742at2"/>
<dbReference type="EMBL" id="PVUE01000012">
    <property type="protein sequence ID" value="PRZ41095.1"/>
    <property type="molecule type" value="Genomic_DNA"/>
</dbReference>
<comment type="caution">
    <text evidence="8">The sequence shown here is derived from an EMBL/GenBank/DDBJ whole genome shotgun (WGS) entry which is preliminary data.</text>
</comment>
<evidence type="ECO:0000256" key="5">
    <source>
        <dbReference type="ARBA" id="ARBA00023136"/>
    </source>
</evidence>
<sequence length="286" mass="30914">MGEFLGLLGGVGLLLVMYSATRRPARAVRRQSGLTVRRNQLLTDAGLAGVSSAQLWLIQGVCALFAGIVILLLTAAVAISAIFAVFGFFVPDMLVRRLHEKRRADLREVWPEAADHLASAVRAGLSIPEALSALSTRGPEPLRAAFAQFGADYRASGRFVDCLDMLKARLADPVGDRICETLRVTREVGGTELGTVLRTLSQFLREDARVRAELDSRKQTTVNGARLAVAAPWLVLLLLGTQSTTLQAYDTPLGLAVLIGGAVVCVLAYRLMVRIGRLPSEQRVLR</sequence>
<feature type="transmembrane region" description="Helical" evidence="6">
    <location>
        <begin position="224"/>
        <end position="241"/>
    </location>
</feature>
<dbReference type="InterPro" id="IPR018076">
    <property type="entry name" value="T2SS_GspF_dom"/>
</dbReference>
<feature type="transmembrane region" description="Helical" evidence="6">
    <location>
        <begin position="56"/>
        <end position="89"/>
    </location>
</feature>
<feature type="domain" description="Type II secretion system protein GspF" evidence="7">
    <location>
        <begin position="114"/>
        <end position="238"/>
    </location>
</feature>
<proteinExistence type="predicted"/>
<gene>
    <name evidence="8" type="ORF">CLV47_112128</name>
</gene>
<dbReference type="Pfam" id="PF00482">
    <property type="entry name" value="T2SSF"/>
    <property type="match status" value="1"/>
</dbReference>
<dbReference type="PANTHER" id="PTHR35007">
    <property type="entry name" value="INTEGRAL MEMBRANE PROTEIN-RELATED"/>
    <property type="match status" value="1"/>
</dbReference>
<dbReference type="AlphaFoldDB" id="A0A2T0ZXK7"/>
<protein>
    <submittedName>
        <fullName evidence="8">Tight adherence protein B</fullName>
    </submittedName>
</protein>
<dbReference type="InterPro" id="IPR042094">
    <property type="entry name" value="T2SS_GspF_sf"/>
</dbReference>
<feature type="transmembrane region" description="Helical" evidence="6">
    <location>
        <begin position="253"/>
        <end position="273"/>
    </location>
</feature>
<reference evidence="8 9" key="1">
    <citation type="submission" date="2018-03" db="EMBL/GenBank/DDBJ databases">
        <title>Genomic Encyclopedia of Archaeal and Bacterial Type Strains, Phase II (KMG-II): from individual species to whole genera.</title>
        <authorList>
            <person name="Goeker M."/>
        </authorList>
    </citation>
    <scope>NUCLEOTIDE SEQUENCE [LARGE SCALE GENOMIC DNA]</scope>
    <source>
        <strain evidence="8 9">DSM 100065</strain>
    </source>
</reference>
<keyword evidence="9" id="KW-1185">Reference proteome</keyword>
<evidence type="ECO:0000256" key="1">
    <source>
        <dbReference type="ARBA" id="ARBA00004651"/>
    </source>
</evidence>
<evidence type="ECO:0000256" key="6">
    <source>
        <dbReference type="SAM" id="Phobius"/>
    </source>
</evidence>
<keyword evidence="3 6" id="KW-0812">Transmembrane</keyword>
<dbReference type="Gene3D" id="1.20.81.30">
    <property type="entry name" value="Type II secretion system (T2SS), domain F"/>
    <property type="match status" value="1"/>
</dbReference>
<keyword evidence="5 6" id="KW-0472">Membrane</keyword>
<accession>A0A2T0ZXK7</accession>
<evidence type="ECO:0000313" key="9">
    <source>
        <dbReference type="Proteomes" id="UP000237752"/>
    </source>
</evidence>
<dbReference type="PANTHER" id="PTHR35007:SF2">
    <property type="entry name" value="PILUS ASSEMBLE PROTEIN"/>
    <property type="match status" value="1"/>
</dbReference>
<name>A0A2T0ZXK7_9ACTN</name>
<organism evidence="8 9">
    <name type="scientific">Antricoccus suffuscus</name>
    <dbReference type="NCBI Taxonomy" id="1629062"/>
    <lineage>
        <taxon>Bacteria</taxon>
        <taxon>Bacillati</taxon>
        <taxon>Actinomycetota</taxon>
        <taxon>Actinomycetes</taxon>
        <taxon>Geodermatophilales</taxon>
        <taxon>Antricoccaceae</taxon>
        <taxon>Antricoccus</taxon>
    </lineage>
</organism>
<evidence type="ECO:0000256" key="2">
    <source>
        <dbReference type="ARBA" id="ARBA00022475"/>
    </source>
</evidence>
<evidence type="ECO:0000256" key="3">
    <source>
        <dbReference type="ARBA" id="ARBA00022692"/>
    </source>
</evidence>
<dbReference type="Proteomes" id="UP000237752">
    <property type="component" value="Unassembled WGS sequence"/>
</dbReference>
<evidence type="ECO:0000313" key="8">
    <source>
        <dbReference type="EMBL" id="PRZ41095.1"/>
    </source>
</evidence>